<dbReference type="Proteomes" id="UP000029391">
    <property type="component" value="Unassembled WGS sequence"/>
</dbReference>
<keyword evidence="3" id="KW-1185">Reference proteome</keyword>
<keyword evidence="1" id="KW-0812">Transmembrane</keyword>
<evidence type="ECO:0000313" key="3">
    <source>
        <dbReference type="Proteomes" id="UP000029391"/>
    </source>
</evidence>
<accession>A0A091BFX5</accession>
<dbReference type="NCBIfam" id="NF033233">
    <property type="entry name" value="twin_helix"/>
    <property type="match status" value="1"/>
</dbReference>
<name>A0A091BFX5_9GAMM</name>
<dbReference type="Pfam" id="PF11137">
    <property type="entry name" value="DUF2909"/>
    <property type="match status" value="1"/>
</dbReference>
<evidence type="ECO:0000256" key="1">
    <source>
        <dbReference type="SAM" id="Phobius"/>
    </source>
</evidence>
<proteinExistence type="predicted"/>
<comment type="caution">
    <text evidence="2">The sequence shown here is derived from an EMBL/GenBank/DDBJ whole genome shotgun (WGS) entry which is preliminary data.</text>
</comment>
<feature type="transmembrane region" description="Helical" evidence="1">
    <location>
        <begin position="12"/>
        <end position="33"/>
    </location>
</feature>
<feature type="transmembrane region" description="Helical" evidence="1">
    <location>
        <begin position="53"/>
        <end position="72"/>
    </location>
</feature>
<keyword evidence="1" id="KW-0472">Membrane</keyword>
<reference evidence="2 3" key="1">
    <citation type="submission" date="2013-09" db="EMBL/GenBank/DDBJ databases">
        <title>Genome sequencing of Arenimonas composti.</title>
        <authorList>
            <person name="Chen F."/>
            <person name="Wang G."/>
        </authorList>
    </citation>
    <scope>NUCLEOTIDE SEQUENCE [LARGE SCALE GENOMIC DNA]</scope>
    <source>
        <strain evidence="2 3">TR7-09</strain>
    </source>
</reference>
<protein>
    <submittedName>
        <fullName evidence="2">Uncharacterized protein</fullName>
    </submittedName>
</protein>
<dbReference type="InterPro" id="IPR021313">
    <property type="entry name" value="DUF2909"/>
</dbReference>
<dbReference type="AlphaFoldDB" id="A0A091BFX5"/>
<sequence>MGAGSNEPEVRMKTLFIVAVLALIVWNLGAGLYYMVVDKGTTNRTVNALTKRIALSVALILLVIAGIATGVLQPHDVHRG</sequence>
<keyword evidence="1" id="KW-1133">Transmembrane helix</keyword>
<dbReference type="eggNOG" id="ENOG5033AAQ">
    <property type="taxonomic scope" value="Bacteria"/>
</dbReference>
<evidence type="ECO:0000313" key="2">
    <source>
        <dbReference type="EMBL" id="KFN49709.1"/>
    </source>
</evidence>
<organism evidence="2 3">
    <name type="scientific">Arenimonas composti TR7-09 = DSM 18010</name>
    <dbReference type="NCBI Taxonomy" id="1121013"/>
    <lineage>
        <taxon>Bacteria</taxon>
        <taxon>Pseudomonadati</taxon>
        <taxon>Pseudomonadota</taxon>
        <taxon>Gammaproteobacteria</taxon>
        <taxon>Lysobacterales</taxon>
        <taxon>Lysobacteraceae</taxon>
        <taxon>Arenimonas</taxon>
    </lineage>
</organism>
<gene>
    <name evidence="2" type="ORF">P873_09130</name>
</gene>
<dbReference type="EMBL" id="AWXU01000030">
    <property type="protein sequence ID" value="KFN49709.1"/>
    <property type="molecule type" value="Genomic_DNA"/>
</dbReference>
<dbReference type="STRING" id="1121013.GCA_000426365_00112"/>